<dbReference type="InterPro" id="IPR049625">
    <property type="entry name" value="Glyco_transf_61_cat"/>
</dbReference>
<protein>
    <recommendedName>
        <fullName evidence="1">Glycosyltransferase 61 catalytic domain-containing protein</fullName>
    </recommendedName>
</protein>
<reference evidence="2" key="1">
    <citation type="submission" date="2023-01" db="EMBL/GenBank/DDBJ databases">
        <title>Metagenome sequencing of chrysophaentin producing Chrysophaeum taylorii.</title>
        <authorList>
            <person name="Davison J."/>
            <person name="Bewley C."/>
        </authorList>
    </citation>
    <scope>NUCLEOTIDE SEQUENCE</scope>
    <source>
        <strain evidence="2">NIES-1699</strain>
    </source>
</reference>
<sequence length="311" mass="34694">MLALAVASATCWRVAPPTGRLRDNVGHQGEELTYRLVNAALRRRPEAIWWPRPLRWSTELLNATLRDVKLAFGDDAPGCERFATIKPQIKPPQWSSRDAHATARKAVYAACGLGAGRLKELSVRVLGRDDETPRRRDLCGGRLERRIADIEALRAATVRAARRARRDVDFDVVNVSSRAPGDLCAQVARFATADVLVSIHGAHLVNAPFLPPRGLLFEVLPWAHSKKRHHARLLQRTDISYDKLCGRRPAKASNIPTSESLCEGRSQAARRCTAIVRDCHPTRMGTHPCVRPCDCIDHFETRLVAFFARVS</sequence>
<name>A0AAD7XUY6_9STRA</name>
<dbReference type="Proteomes" id="UP001230188">
    <property type="component" value="Unassembled WGS sequence"/>
</dbReference>
<evidence type="ECO:0000313" key="2">
    <source>
        <dbReference type="EMBL" id="KAJ8614582.1"/>
    </source>
</evidence>
<organism evidence="2 3">
    <name type="scientific">Chrysophaeum taylorii</name>
    <dbReference type="NCBI Taxonomy" id="2483200"/>
    <lineage>
        <taxon>Eukaryota</taxon>
        <taxon>Sar</taxon>
        <taxon>Stramenopiles</taxon>
        <taxon>Ochrophyta</taxon>
        <taxon>Pelagophyceae</taxon>
        <taxon>Pelagomonadales</taxon>
        <taxon>Pelagomonadaceae</taxon>
        <taxon>Chrysophaeum</taxon>
    </lineage>
</organism>
<dbReference type="AlphaFoldDB" id="A0AAD7XUY6"/>
<accession>A0AAD7XUY6</accession>
<dbReference type="GO" id="GO:0016757">
    <property type="term" value="F:glycosyltransferase activity"/>
    <property type="evidence" value="ECO:0007669"/>
    <property type="project" value="InterPro"/>
</dbReference>
<comment type="caution">
    <text evidence="2">The sequence shown here is derived from an EMBL/GenBank/DDBJ whole genome shotgun (WGS) entry which is preliminary data.</text>
</comment>
<evidence type="ECO:0000259" key="1">
    <source>
        <dbReference type="Pfam" id="PF04577"/>
    </source>
</evidence>
<keyword evidence="3" id="KW-1185">Reference proteome</keyword>
<proteinExistence type="predicted"/>
<dbReference type="Pfam" id="PF04577">
    <property type="entry name" value="Glyco_transf_61"/>
    <property type="match status" value="1"/>
</dbReference>
<feature type="domain" description="Glycosyltransferase 61 catalytic" evidence="1">
    <location>
        <begin position="142"/>
        <end position="213"/>
    </location>
</feature>
<evidence type="ECO:0000313" key="3">
    <source>
        <dbReference type="Proteomes" id="UP001230188"/>
    </source>
</evidence>
<dbReference type="EMBL" id="JAQMWT010000002">
    <property type="protein sequence ID" value="KAJ8614582.1"/>
    <property type="molecule type" value="Genomic_DNA"/>
</dbReference>
<gene>
    <name evidence="2" type="ORF">CTAYLR_004956</name>
</gene>